<accession>A0A1X7VGT5</accession>
<reference evidence="9" key="1">
    <citation type="journal article" date="2010" name="Nature">
        <title>The Amphimedon queenslandica genome and the evolution of animal complexity.</title>
        <authorList>
            <person name="Srivastava M."/>
            <person name="Simakov O."/>
            <person name="Chapman J."/>
            <person name="Fahey B."/>
            <person name="Gauthier M.E."/>
            <person name="Mitros T."/>
            <person name="Richards G.S."/>
            <person name="Conaco C."/>
            <person name="Dacre M."/>
            <person name="Hellsten U."/>
            <person name="Larroux C."/>
            <person name="Putnam N.H."/>
            <person name="Stanke M."/>
            <person name="Adamska M."/>
            <person name="Darling A."/>
            <person name="Degnan S.M."/>
            <person name="Oakley T.H."/>
            <person name="Plachetzki D.C."/>
            <person name="Zhai Y."/>
            <person name="Adamski M."/>
            <person name="Calcino A."/>
            <person name="Cummins S.F."/>
            <person name="Goodstein D.M."/>
            <person name="Harris C."/>
            <person name="Jackson D.J."/>
            <person name="Leys S.P."/>
            <person name="Shu S."/>
            <person name="Woodcroft B.J."/>
            <person name="Vervoort M."/>
            <person name="Kosik K.S."/>
            <person name="Manning G."/>
            <person name="Degnan B.M."/>
            <person name="Rokhsar D.S."/>
        </authorList>
    </citation>
    <scope>NUCLEOTIDE SEQUENCE [LARGE SCALE GENOMIC DNA]</scope>
</reference>
<gene>
    <name evidence="8" type="primary">109580382</name>
</gene>
<dbReference type="GO" id="GO:0005886">
    <property type="term" value="C:plasma membrane"/>
    <property type="evidence" value="ECO:0007669"/>
    <property type="project" value="TreeGrafter"/>
</dbReference>
<dbReference type="STRING" id="400682.A0A1X7VGT5"/>
<feature type="transmembrane region" description="Helical" evidence="5">
    <location>
        <begin position="195"/>
        <end position="211"/>
    </location>
</feature>
<keyword evidence="3 5" id="KW-1133">Transmembrane helix</keyword>
<dbReference type="PROSITE" id="PS50262">
    <property type="entry name" value="G_PROTEIN_RECEP_F1_2"/>
    <property type="match status" value="1"/>
</dbReference>
<organism evidence="8">
    <name type="scientific">Amphimedon queenslandica</name>
    <name type="common">Sponge</name>
    <dbReference type="NCBI Taxonomy" id="400682"/>
    <lineage>
        <taxon>Eukaryota</taxon>
        <taxon>Metazoa</taxon>
        <taxon>Porifera</taxon>
        <taxon>Demospongiae</taxon>
        <taxon>Heteroscleromorpha</taxon>
        <taxon>Haplosclerida</taxon>
        <taxon>Niphatidae</taxon>
        <taxon>Amphimedon</taxon>
    </lineage>
</organism>
<evidence type="ECO:0000259" key="6">
    <source>
        <dbReference type="PROSITE" id="PS50261"/>
    </source>
</evidence>
<feature type="transmembrane region" description="Helical" evidence="5">
    <location>
        <begin position="130"/>
        <end position="152"/>
    </location>
</feature>
<dbReference type="PANTHER" id="PTHR23112">
    <property type="entry name" value="G PROTEIN-COUPLED RECEPTOR 157-RELATED"/>
    <property type="match status" value="1"/>
</dbReference>
<dbReference type="Gene3D" id="1.20.1070.10">
    <property type="entry name" value="Rhodopsin 7-helix transmembrane proteins"/>
    <property type="match status" value="1"/>
</dbReference>
<feature type="transmembrane region" description="Helical" evidence="5">
    <location>
        <begin position="47"/>
        <end position="69"/>
    </location>
</feature>
<dbReference type="InterPro" id="IPR017452">
    <property type="entry name" value="GPCR_Rhodpsn_7TM"/>
</dbReference>
<feature type="transmembrane region" description="Helical" evidence="5">
    <location>
        <begin position="328"/>
        <end position="345"/>
    </location>
</feature>
<evidence type="ECO:0000256" key="1">
    <source>
        <dbReference type="ARBA" id="ARBA00004141"/>
    </source>
</evidence>
<dbReference type="OrthoDB" id="100006at2759"/>
<evidence type="ECO:0008006" key="10">
    <source>
        <dbReference type="Google" id="ProtNLM"/>
    </source>
</evidence>
<dbReference type="InterPro" id="IPR017981">
    <property type="entry name" value="GPCR_2-like_7TM"/>
</dbReference>
<feature type="transmembrane region" description="Helical" evidence="5">
    <location>
        <begin position="261"/>
        <end position="280"/>
    </location>
</feature>
<dbReference type="PANTHER" id="PTHR23112:SF47">
    <property type="entry name" value="G-PROTEIN COUPLED RECEPTOR 157"/>
    <property type="match status" value="1"/>
</dbReference>
<dbReference type="EnsemblMetazoa" id="Aqu2.1.39173_001">
    <property type="protein sequence ID" value="Aqu2.1.39173_001"/>
    <property type="gene ID" value="Aqu2.1.39173"/>
</dbReference>
<keyword evidence="9" id="KW-1185">Reference proteome</keyword>
<evidence type="ECO:0000256" key="4">
    <source>
        <dbReference type="ARBA" id="ARBA00023136"/>
    </source>
</evidence>
<comment type="subcellular location">
    <subcellularLocation>
        <location evidence="1">Membrane</location>
        <topology evidence="1">Multi-pass membrane protein</topology>
    </subcellularLocation>
</comment>
<dbReference type="PROSITE" id="PS50261">
    <property type="entry name" value="G_PROTEIN_RECEP_F2_4"/>
    <property type="match status" value="1"/>
</dbReference>
<feature type="transmembrane region" description="Helical" evidence="5">
    <location>
        <begin position="89"/>
        <end position="118"/>
    </location>
</feature>
<feature type="transmembrane region" description="Helical" evidence="5">
    <location>
        <begin position="12"/>
        <end position="35"/>
    </location>
</feature>
<feature type="domain" description="G-protein coupled receptors family 1 profile" evidence="7">
    <location>
        <begin position="24"/>
        <end position="274"/>
    </location>
</feature>
<sequence length="438" mass="49514">MTNCTIEFVSSFLTLASSSLSIFGSCLIILTFILWKDVRSSTARIIVFFLAIADLGTGLSFFVSSAGYISYYSEDDLLINSSYNSFCSIMSYFTTFFPVSSFFWTAYLALYFVIALVFKKPRWSGKLIILFNLTAWSIPFAICTTAIAFGVLGNSDSRTSGGWCFVTFHGAGRFNNYSYGTYLWLEAVCGKGWELLFYVVVVFCYSTIYWVNRKLCCKSSNANKIQSAYPPLIEKESDSYIRVSQRASSQAALSQAISKKLFIIPVVFVFLRAPGTYRYFLSMDPYHCRDSDDDYDNFTSNYCGVTEKCFRFGGNYYILPLQAFCDPLQGFGNAVLFVFFSRVIMRRLSYSIHKKFHLIKYHCTRFCNGEEATDDAPTASLKTKNSPAIVRAQVQQSSEYDTQLDDDEYHTSLGSVSPHMQYGSVVSDNDTITNSINQ</sequence>
<name>A0A1X7VGT5_AMPQE</name>
<evidence type="ECO:0000256" key="5">
    <source>
        <dbReference type="SAM" id="Phobius"/>
    </source>
</evidence>
<dbReference type="GO" id="GO:0007189">
    <property type="term" value="P:adenylate cyclase-activating G protein-coupled receptor signaling pathway"/>
    <property type="evidence" value="ECO:0007669"/>
    <property type="project" value="TreeGrafter"/>
</dbReference>
<keyword evidence="4 5" id="KW-0472">Membrane</keyword>
<evidence type="ECO:0000256" key="3">
    <source>
        <dbReference type="ARBA" id="ARBA00022989"/>
    </source>
</evidence>
<dbReference type="SUPFAM" id="SSF81321">
    <property type="entry name" value="Family A G protein-coupled receptor-like"/>
    <property type="match status" value="1"/>
</dbReference>
<keyword evidence="2 5" id="KW-0812">Transmembrane</keyword>
<evidence type="ECO:0000313" key="9">
    <source>
        <dbReference type="Proteomes" id="UP000007879"/>
    </source>
</evidence>
<feature type="domain" description="G-protein coupled receptors family 2 profile 2" evidence="6">
    <location>
        <begin position="10"/>
        <end position="185"/>
    </location>
</feature>
<evidence type="ECO:0000313" key="8">
    <source>
        <dbReference type="EnsemblMetazoa" id="Aqu2.1.39173_001"/>
    </source>
</evidence>
<proteinExistence type="predicted"/>
<dbReference type="Proteomes" id="UP000007879">
    <property type="component" value="Unassembled WGS sequence"/>
</dbReference>
<dbReference type="AlphaFoldDB" id="A0A1X7VGT5"/>
<protein>
    <recommendedName>
        <fullName evidence="10">G-protein coupled receptors family 2 profile 2 domain-containing protein</fullName>
    </recommendedName>
</protein>
<dbReference type="EnsemblMetazoa" id="XM_019993454.1">
    <property type="protein sequence ID" value="XP_019849013.1"/>
    <property type="gene ID" value="LOC109580382"/>
</dbReference>
<reference evidence="8" key="2">
    <citation type="submission" date="2017-05" db="UniProtKB">
        <authorList>
            <consortium name="EnsemblMetazoa"/>
        </authorList>
    </citation>
    <scope>IDENTIFICATION</scope>
</reference>
<dbReference type="eggNOG" id="ENOG502QU1X">
    <property type="taxonomic scope" value="Eukaryota"/>
</dbReference>
<dbReference type="InParanoid" id="A0A1X7VGT5"/>
<dbReference type="GO" id="GO:0007166">
    <property type="term" value="P:cell surface receptor signaling pathway"/>
    <property type="evidence" value="ECO:0007669"/>
    <property type="project" value="InterPro"/>
</dbReference>
<dbReference type="GO" id="GO:0004930">
    <property type="term" value="F:G protein-coupled receptor activity"/>
    <property type="evidence" value="ECO:0007669"/>
    <property type="project" value="InterPro"/>
</dbReference>
<evidence type="ECO:0000256" key="2">
    <source>
        <dbReference type="ARBA" id="ARBA00022692"/>
    </source>
</evidence>
<evidence type="ECO:0000259" key="7">
    <source>
        <dbReference type="PROSITE" id="PS50262"/>
    </source>
</evidence>